<feature type="domain" description="Nudix hydrolase" evidence="3">
    <location>
        <begin position="19"/>
        <end position="147"/>
    </location>
</feature>
<dbReference type="SUPFAM" id="SSF55811">
    <property type="entry name" value="Nudix"/>
    <property type="match status" value="1"/>
</dbReference>
<dbReference type="InterPro" id="IPR015797">
    <property type="entry name" value="NUDIX_hydrolase-like_dom_sf"/>
</dbReference>
<dbReference type="InterPro" id="IPR000086">
    <property type="entry name" value="NUDIX_hydrolase_dom"/>
</dbReference>
<comment type="cofactor">
    <cofactor evidence="1">
        <name>Mg(2+)</name>
        <dbReference type="ChEBI" id="CHEBI:18420"/>
    </cofactor>
</comment>
<evidence type="ECO:0000259" key="3">
    <source>
        <dbReference type="PROSITE" id="PS51462"/>
    </source>
</evidence>
<proteinExistence type="predicted"/>
<dbReference type="PROSITE" id="PS00893">
    <property type="entry name" value="NUDIX_BOX"/>
    <property type="match status" value="1"/>
</dbReference>
<gene>
    <name evidence="4" type="ORF">MQH31_09220</name>
</gene>
<evidence type="ECO:0000313" key="5">
    <source>
        <dbReference type="Proteomes" id="UP001165341"/>
    </source>
</evidence>
<dbReference type="Proteomes" id="UP001165341">
    <property type="component" value="Unassembled WGS sequence"/>
</dbReference>
<reference evidence="4" key="1">
    <citation type="submission" date="2022-03" db="EMBL/GenBank/DDBJ databases">
        <title>Cryobacterium sp. nov. strain ZS14-85, isolated from Antarctic soil.</title>
        <authorList>
            <person name="Li J."/>
            <person name="Niu G."/>
        </authorList>
    </citation>
    <scope>NUCLEOTIDE SEQUENCE</scope>
    <source>
        <strain evidence="4">ZS14-85</strain>
    </source>
</reference>
<dbReference type="AlphaFoldDB" id="A0AA41QUM8"/>
<dbReference type="InterPro" id="IPR020084">
    <property type="entry name" value="NUDIX_hydrolase_CS"/>
</dbReference>
<dbReference type="Pfam" id="PF00293">
    <property type="entry name" value="NUDIX"/>
    <property type="match status" value="1"/>
</dbReference>
<evidence type="ECO:0000313" key="4">
    <source>
        <dbReference type="EMBL" id="MCI4657986.1"/>
    </source>
</evidence>
<dbReference type="Gene3D" id="3.90.79.10">
    <property type="entry name" value="Nucleoside Triphosphate Pyrophosphohydrolase"/>
    <property type="match status" value="1"/>
</dbReference>
<comment type="caution">
    <text evidence="4">The sequence shown here is derived from an EMBL/GenBank/DDBJ whole genome shotgun (WGS) entry which is preliminary data.</text>
</comment>
<dbReference type="PANTHER" id="PTHR43046">
    <property type="entry name" value="GDP-MANNOSE MANNOSYL HYDROLASE"/>
    <property type="match status" value="1"/>
</dbReference>
<name>A0AA41QUM8_9MICO</name>
<protein>
    <submittedName>
        <fullName evidence="4">NUDIX domain-containing protein</fullName>
    </submittedName>
</protein>
<dbReference type="PANTHER" id="PTHR43046:SF16">
    <property type="entry name" value="ADP-RIBOSE PYROPHOSPHATASE YJHB-RELATED"/>
    <property type="match status" value="1"/>
</dbReference>
<dbReference type="GO" id="GO:0016787">
    <property type="term" value="F:hydrolase activity"/>
    <property type="evidence" value="ECO:0007669"/>
    <property type="project" value="UniProtKB-KW"/>
</dbReference>
<evidence type="ECO:0000256" key="2">
    <source>
        <dbReference type="ARBA" id="ARBA00022801"/>
    </source>
</evidence>
<evidence type="ECO:0000256" key="1">
    <source>
        <dbReference type="ARBA" id="ARBA00001946"/>
    </source>
</evidence>
<dbReference type="PROSITE" id="PS51462">
    <property type="entry name" value="NUDIX"/>
    <property type="match status" value="1"/>
</dbReference>
<organism evidence="4 5">
    <name type="scientific">Cryobacterium zhongshanensis</name>
    <dbReference type="NCBI Taxonomy" id="2928153"/>
    <lineage>
        <taxon>Bacteria</taxon>
        <taxon>Bacillati</taxon>
        <taxon>Actinomycetota</taxon>
        <taxon>Actinomycetes</taxon>
        <taxon>Micrococcales</taxon>
        <taxon>Microbacteriaceae</taxon>
        <taxon>Cryobacterium</taxon>
    </lineage>
</organism>
<dbReference type="EMBL" id="JALGAR010000002">
    <property type="protein sequence ID" value="MCI4657986.1"/>
    <property type="molecule type" value="Genomic_DNA"/>
</dbReference>
<dbReference type="CDD" id="cd18879">
    <property type="entry name" value="NUDIX_Hydrolase"/>
    <property type="match status" value="1"/>
</dbReference>
<dbReference type="RefSeq" id="WP_243011792.1">
    <property type="nucleotide sequence ID" value="NZ_JALGAR010000002.1"/>
</dbReference>
<accession>A0AA41QUM8</accession>
<keyword evidence="2" id="KW-0378">Hydrolase</keyword>
<keyword evidence="5" id="KW-1185">Reference proteome</keyword>
<sequence>MATPDFVLELRKSIGHAPLWLIGVTAVVVRGDEALLVRRADNGNWSNVAGVVDPGEEPADAAAREVLEESGLVAEVDALVGVFASEPLQYANGDHAQYLDVLFLCRWVSGEPHPADGENTAAAWWPLDALPPLPGTHDERLRLALAHAGPALFRRRNSPAESPADSPVDTPA</sequence>